<sequence length="526" mass="61510">MFNKKLKLYKRFKDITLELSKLGIYNIYDYFKALFGIESDPSLGPQRIRETLEKLGPSFIKLGQVLSIRPDIVPQSVILELIKLQDNVKPVDFEIIKNIIEKELNQKIEEVFTYIDPNPIGSASIAQVYKGVLKTGEAVAVKVKRPNLEELISLDAEVFYKVISFLERHSKTVKDLNLKSVIYQYKFTTLREADFEIEASNIQTFRKNFENFNEKFYIPKYYPQYSTKNVLVLEFIEGKKINQIQLTTSEKQDIARLITDAYYKMVFYDGFYHADPHPGNLLIKEDKTLVLLDFGMVGTLSEEKKRLLYEHIFAVVNKNKTLAMNFYEGMGMISPKTDLEKLESLVEVFIDKYHNKTLQNINLKEMVLEIIELVRECNLYLPTTLAYLGKASIGLDGLIRYLDPHFNPTERLTKFLTKSTKDYIKEKFEEVMDIANFYYNLSFKLDRIIKTLNIERLTFRVIFKDVEELQEFYKNQINKIVLAIIFFAFLASSALFHLSNQHSIANLMLYIAVFMFVILLYKIVRQ</sequence>
<proteinExistence type="inferred from homology"/>
<dbReference type="Pfam" id="PF03109">
    <property type="entry name" value="ABC1"/>
    <property type="match status" value="1"/>
</dbReference>
<dbReference type="InterPro" id="IPR004147">
    <property type="entry name" value="ABC1_dom"/>
</dbReference>
<dbReference type="GO" id="GO:0004672">
    <property type="term" value="F:protein kinase activity"/>
    <property type="evidence" value="ECO:0007669"/>
    <property type="project" value="InterPro"/>
</dbReference>
<protein>
    <submittedName>
        <fullName evidence="4">ABC-1 domain protein</fullName>
    </submittedName>
</protein>
<dbReference type="InterPro" id="IPR011009">
    <property type="entry name" value="Kinase-like_dom_sf"/>
</dbReference>
<evidence type="ECO:0000256" key="1">
    <source>
        <dbReference type="ARBA" id="ARBA00009670"/>
    </source>
</evidence>
<feature type="domain" description="Protein kinase" evidence="3">
    <location>
        <begin position="114"/>
        <end position="473"/>
    </location>
</feature>
<keyword evidence="2" id="KW-1133">Transmembrane helix</keyword>
<dbReference type="CDD" id="cd05121">
    <property type="entry name" value="ABC1_ADCK3-like"/>
    <property type="match status" value="1"/>
</dbReference>
<keyword evidence="2" id="KW-0472">Membrane</keyword>
<dbReference type="InterPro" id="IPR000719">
    <property type="entry name" value="Prot_kinase_dom"/>
</dbReference>
<reference evidence="4 5" key="1">
    <citation type="submission" date="2009-04" db="EMBL/GenBank/DDBJ databases">
        <authorList>
            <person name="Reysenbach A.-L."/>
            <person name="Heidelberg J.F."/>
            <person name="Nelson W.C."/>
        </authorList>
    </citation>
    <scope>NUCLEOTIDE SEQUENCE [LARGE SCALE GENOMIC DNA]</scope>
    <source>
        <strain evidence="4 5">SS-5</strain>
    </source>
</reference>
<dbReference type="OrthoDB" id="9795390at2"/>
<comment type="similarity">
    <text evidence="1">Belongs to the protein kinase superfamily. ADCK protein kinase family.</text>
</comment>
<dbReference type="RefSeq" id="WP_007546796.1">
    <property type="nucleotide sequence ID" value="NZ_ABZS01000073.1"/>
</dbReference>
<name>C4FJY6_9AQUI</name>
<dbReference type="SUPFAM" id="SSF56112">
    <property type="entry name" value="Protein kinase-like (PK-like)"/>
    <property type="match status" value="1"/>
</dbReference>
<feature type="transmembrane region" description="Helical" evidence="2">
    <location>
        <begin position="504"/>
        <end position="524"/>
    </location>
</feature>
<dbReference type="AlphaFoldDB" id="C4FJY6"/>
<gene>
    <name evidence="4" type="ORF">SULYE_0886</name>
</gene>
<evidence type="ECO:0000313" key="4">
    <source>
        <dbReference type="EMBL" id="EEP60610.1"/>
    </source>
</evidence>
<dbReference type="InterPro" id="IPR050154">
    <property type="entry name" value="UbiB_kinase"/>
</dbReference>
<accession>C4FJY6</accession>
<dbReference type="Gene3D" id="1.10.510.10">
    <property type="entry name" value="Transferase(Phosphotransferase) domain 1"/>
    <property type="match status" value="1"/>
</dbReference>
<dbReference type="GO" id="GO:0005524">
    <property type="term" value="F:ATP binding"/>
    <property type="evidence" value="ECO:0007669"/>
    <property type="project" value="InterPro"/>
</dbReference>
<dbReference type="PANTHER" id="PTHR10566:SF113">
    <property type="entry name" value="PROTEIN ACTIVITY OF BC1 COMPLEX KINASE 7, CHLOROPLASTIC"/>
    <property type="match status" value="1"/>
</dbReference>
<dbReference type="PANTHER" id="PTHR10566">
    <property type="entry name" value="CHAPERONE-ACTIVITY OF BC1 COMPLEX CABC1 -RELATED"/>
    <property type="match status" value="1"/>
</dbReference>
<keyword evidence="5" id="KW-1185">Reference proteome</keyword>
<organism evidence="4 5">
    <name type="scientific">Sulfurihydrogenibium yellowstonense SS-5</name>
    <dbReference type="NCBI Taxonomy" id="432331"/>
    <lineage>
        <taxon>Bacteria</taxon>
        <taxon>Pseudomonadati</taxon>
        <taxon>Aquificota</taxon>
        <taxon>Aquificia</taxon>
        <taxon>Aquificales</taxon>
        <taxon>Hydrogenothermaceae</taxon>
        <taxon>Sulfurihydrogenibium</taxon>
    </lineage>
</organism>
<dbReference type="EMBL" id="ABZS01000073">
    <property type="protein sequence ID" value="EEP60610.1"/>
    <property type="molecule type" value="Genomic_DNA"/>
</dbReference>
<evidence type="ECO:0000313" key="5">
    <source>
        <dbReference type="Proteomes" id="UP000005540"/>
    </source>
</evidence>
<dbReference type="Proteomes" id="UP000005540">
    <property type="component" value="Unassembled WGS sequence"/>
</dbReference>
<keyword evidence="2" id="KW-0812">Transmembrane</keyword>
<feature type="transmembrane region" description="Helical" evidence="2">
    <location>
        <begin position="480"/>
        <end position="498"/>
    </location>
</feature>
<dbReference type="PROSITE" id="PS50011">
    <property type="entry name" value="PROTEIN_KINASE_DOM"/>
    <property type="match status" value="1"/>
</dbReference>
<evidence type="ECO:0000256" key="2">
    <source>
        <dbReference type="SAM" id="Phobius"/>
    </source>
</evidence>
<comment type="caution">
    <text evidence="4">The sequence shown here is derived from an EMBL/GenBank/DDBJ whole genome shotgun (WGS) entry which is preliminary data.</text>
</comment>
<evidence type="ECO:0000259" key="3">
    <source>
        <dbReference type="PROSITE" id="PS50011"/>
    </source>
</evidence>
<dbReference type="SMART" id="SM00220">
    <property type="entry name" value="S_TKc"/>
    <property type="match status" value="1"/>
</dbReference>